<proteinExistence type="predicted"/>
<dbReference type="InterPro" id="IPR043136">
    <property type="entry name" value="B30.2/SPRY_sf"/>
</dbReference>
<organism evidence="2 3">
    <name type="scientific">Meloidogyne enterolobii</name>
    <name type="common">Root-knot nematode worm</name>
    <name type="synonym">Meloidogyne mayaguensis</name>
    <dbReference type="NCBI Taxonomy" id="390850"/>
    <lineage>
        <taxon>Eukaryota</taxon>
        <taxon>Metazoa</taxon>
        <taxon>Ecdysozoa</taxon>
        <taxon>Nematoda</taxon>
        <taxon>Chromadorea</taxon>
        <taxon>Rhabditida</taxon>
        <taxon>Tylenchina</taxon>
        <taxon>Tylenchomorpha</taxon>
        <taxon>Tylenchoidea</taxon>
        <taxon>Meloidogynidae</taxon>
        <taxon>Meloidogyninae</taxon>
        <taxon>Meloidogyne</taxon>
    </lineage>
</organism>
<evidence type="ECO:0000256" key="1">
    <source>
        <dbReference type="SAM" id="Coils"/>
    </source>
</evidence>
<reference evidence="2 3" key="1">
    <citation type="submission" date="2020-08" db="EMBL/GenBank/DDBJ databases">
        <authorList>
            <person name="Koutsovoulos G."/>
            <person name="Danchin GJ E."/>
        </authorList>
    </citation>
    <scope>NUCLEOTIDE SEQUENCE [LARGE SCALE GENOMIC DNA]</scope>
</reference>
<keyword evidence="1" id="KW-0175">Coiled coil</keyword>
<sequence>MKEPILPILIMNSTDSDYELIQSNSNLKQGNEKENKNVLVMTENQINVEELKQTFQQMIDELKIENSKQNLALKEIIEQKDEKIVCLENKVKQMEESSDKKVGKLTEELEQINLNNKQLYFVQVANKWKEIKEKSSEAPWFTQDCCEAKCINTENPVGNCVKGNGYANLIDGENIEYIDAKRDDNCYGYYLGIDNSTTIYAENSFNKPKESQSGSLYLQNILWNNNDILGCGLVYPPSTTDNFSYIFFTHNGKQIGSPILLNENCDGYKPFIQLQSCSVETNFGKDLKANPFVYDLSKHVFHKYSDYEKDLNELIEMFPLITKEGIEQILLAKGGIKEIVSENLNAIFPKNT</sequence>
<dbReference type="AlphaFoldDB" id="A0A6V7TRF6"/>
<evidence type="ECO:0000313" key="2">
    <source>
        <dbReference type="EMBL" id="CAD2132120.1"/>
    </source>
</evidence>
<dbReference type="EMBL" id="CAJEWN010000011">
    <property type="protein sequence ID" value="CAD2132120.1"/>
    <property type="molecule type" value="Genomic_DNA"/>
</dbReference>
<evidence type="ECO:0000313" key="3">
    <source>
        <dbReference type="Proteomes" id="UP000580250"/>
    </source>
</evidence>
<comment type="caution">
    <text evidence="2">The sequence shown here is derived from an EMBL/GenBank/DDBJ whole genome shotgun (WGS) entry which is preliminary data.</text>
</comment>
<gene>
    <name evidence="2" type="ORF">MENT_LOCUS3560</name>
</gene>
<name>A0A6V7TRF6_MELEN</name>
<feature type="coiled-coil region" evidence="1">
    <location>
        <begin position="41"/>
        <end position="97"/>
    </location>
</feature>
<dbReference type="OrthoDB" id="25503at2759"/>
<protein>
    <submittedName>
        <fullName evidence="2">Uncharacterized protein</fullName>
    </submittedName>
</protein>
<dbReference type="Proteomes" id="UP000580250">
    <property type="component" value="Unassembled WGS sequence"/>
</dbReference>
<accession>A0A6V7TRF6</accession>
<dbReference type="Gene3D" id="2.60.120.920">
    <property type="match status" value="1"/>
</dbReference>